<organism evidence="5 6">
    <name type="scientific">Staphylotrichum longicolle</name>
    <dbReference type="NCBI Taxonomy" id="669026"/>
    <lineage>
        <taxon>Eukaryota</taxon>
        <taxon>Fungi</taxon>
        <taxon>Dikarya</taxon>
        <taxon>Ascomycota</taxon>
        <taxon>Pezizomycotina</taxon>
        <taxon>Sordariomycetes</taxon>
        <taxon>Sordariomycetidae</taxon>
        <taxon>Sordariales</taxon>
        <taxon>Chaetomiaceae</taxon>
        <taxon>Staphylotrichum</taxon>
    </lineage>
</organism>
<dbReference type="PROSITE" id="PS50404">
    <property type="entry name" value="GST_NTER"/>
    <property type="match status" value="1"/>
</dbReference>
<feature type="domain" description="GST N-terminal" evidence="3">
    <location>
        <begin position="113"/>
        <end position="197"/>
    </location>
</feature>
<dbReference type="GO" id="GO:0005737">
    <property type="term" value="C:cytoplasm"/>
    <property type="evidence" value="ECO:0007669"/>
    <property type="project" value="TreeGrafter"/>
</dbReference>
<evidence type="ECO:0000313" key="5">
    <source>
        <dbReference type="EMBL" id="KAG7291921.1"/>
    </source>
</evidence>
<gene>
    <name evidence="5" type="ORF">NEMBOFW57_001947</name>
</gene>
<dbReference type="SFLD" id="SFLDS00019">
    <property type="entry name" value="Glutathione_Transferase_(cytos"/>
    <property type="match status" value="1"/>
</dbReference>
<dbReference type="SUPFAM" id="SSF47616">
    <property type="entry name" value="GST C-terminal domain-like"/>
    <property type="match status" value="1"/>
</dbReference>
<evidence type="ECO:0000313" key="6">
    <source>
        <dbReference type="Proteomes" id="UP001197093"/>
    </source>
</evidence>
<dbReference type="InterPro" id="IPR036282">
    <property type="entry name" value="Glutathione-S-Trfase_C_sf"/>
</dbReference>
<comment type="similarity">
    <text evidence="1">Belongs to the GST superfamily.</text>
</comment>
<dbReference type="InterPro" id="IPR004045">
    <property type="entry name" value="Glutathione_S-Trfase_N"/>
</dbReference>
<accession>A0AAD4F2K2</accession>
<evidence type="ECO:0000256" key="1">
    <source>
        <dbReference type="ARBA" id="ARBA00007409"/>
    </source>
</evidence>
<dbReference type="InterPro" id="IPR010987">
    <property type="entry name" value="Glutathione-S-Trfase_C-like"/>
</dbReference>
<dbReference type="SFLD" id="SFLDG00358">
    <property type="entry name" value="Main_(cytGST)"/>
    <property type="match status" value="1"/>
</dbReference>
<dbReference type="Gene3D" id="1.20.1050.10">
    <property type="match status" value="1"/>
</dbReference>
<sequence length="372" mass="41622">MLSQSLLTLSAFVAGTYATASAVCHARHSGLVGNGYAIYAYNVGSGSIGSICGSFDTQMRNAVKNDHNAVNYKNNFCHTYNDQGVMESVVELDKQSPAHQANLVKAALIAAFGSSGLYGGWFCPFVQRAWIVLAEKRIPHQYVEINPYKKEAHFLALNPRGLVPTLAIANEGQRKARALYESTVICEYLDEEYADEAAYGPRLLPRDDVFERARCRLWVNHVVTRVVPGFYRVLQHTEGKGYTIAEARAEFLKGLREFAKEMVDSGSGKDGPWFLGDRFSLVDVMLAPWAKRLFLIDHYKEGGVGIPAKGEGGEHEEVWARWDRWFEAVVERESVKATWSEDDKYIEAYKRYADDTTQSEVGQATRQGRSLP</sequence>
<dbReference type="InterPro" id="IPR050983">
    <property type="entry name" value="GST_Omega/HSP26"/>
</dbReference>
<reference evidence="5" key="1">
    <citation type="submission" date="2023-02" db="EMBL/GenBank/DDBJ databases">
        <authorList>
            <person name="Palmer J.M."/>
        </authorList>
    </citation>
    <scope>NUCLEOTIDE SEQUENCE</scope>
    <source>
        <strain evidence="5">FW57</strain>
    </source>
</reference>
<dbReference type="PANTHER" id="PTHR43968:SF13">
    <property type="entry name" value="GLUTATHIONE TRANSFERASE OMEGA-1"/>
    <property type="match status" value="1"/>
</dbReference>
<evidence type="ECO:0000259" key="3">
    <source>
        <dbReference type="PROSITE" id="PS50404"/>
    </source>
</evidence>
<dbReference type="EMBL" id="JAHCVI010000001">
    <property type="protein sequence ID" value="KAG7291921.1"/>
    <property type="molecule type" value="Genomic_DNA"/>
</dbReference>
<dbReference type="PROSITE" id="PS50405">
    <property type="entry name" value="GST_CTER"/>
    <property type="match status" value="1"/>
</dbReference>
<feature type="chain" id="PRO_5041963048" description="Glutathione S-transferase" evidence="2">
    <location>
        <begin position="19"/>
        <end position="372"/>
    </location>
</feature>
<comment type="caution">
    <text evidence="5">The sequence shown here is derived from an EMBL/GenBank/DDBJ whole genome shotgun (WGS) entry which is preliminary data.</text>
</comment>
<name>A0AAD4F2K2_9PEZI</name>
<evidence type="ECO:0008006" key="7">
    <source>
        <dbReference type="Google" id="ProtNLM"/>
    </source>
</evidence>
<protein>
    <recommendedName>
        <fullName evidence="7">Glutathione S-transferase</fullName>
    </recommendedName>
</protein>
<keyword evidence="2" id="KW-0732">Signal</keyword>
<proteinExistence type="inferred from homology"/>
<dbReference type="Gene3D" id="3.40.30.10">
    <property type="entry name" value="Glutaredoxin"/>
    <property type="match status" value="1"/>
</dbReference>
<dbReference type="Pfam" id="PF13410">
    <property type="entry name" value="GST_C_2"/>
    <property type="match status" value="1"/>
</dbReference>
<dbReference type="CDD" id="cd00299">
    <property type="entry name" value="GST_C_family"/>
    <property type="match status" value="1"/>
</dbReference>
<evidence type="ECO:0000259" key="4">
    <source>
        <dbReference type="PROSITE" id="PS50405"/>
    </source>
</evidence>
<dbReference type="Proteomes" id="UP001197093">
    <property type="component" value="Unassembled WGS sequence"/>
</dbReference>
<dbReference type="InterPro" id="IPR040079">
    <property type="entry name" value="Glutathione_S-Trfase"/>
</dbReference>
<feature type="signal peptide" evidence="2">
    <location>
        <begin position="1"/>
        <end position="18"/>
    </location>
</feature>
<dbReference type="SUPFAM" id="SSF52833">
    <property type="entry name" value="Thioredoxin-like"/>
    <property type="match status" value="1"/>
</dbReference>
<dbReference type="Pfam" id="PF13409">
    <property type="entry name" value="GST_N_2"/>
    <property type="match status" value="1"/>
</dbReference>
<dbReference type="PANTHER" id="PTHR43968">
    <property type="match status" value="1"/>
</dbReference>
<keyword evidence="6" id="KW-1185">Reference proteome</keyword>
<dbReference type="InterPro" id="IPR036249">
    <property type="entry name" value="Thioredoxin-like_sf"/>
</dbReference>
<evidence type="ECO:0000256" key="2">
    <source>
        <dbReference type="SAM" id="SignalP"/>
    </source>
</evidence>
<dbReference type="AlphaFoldDB" id="A0AAD4F2K2"/>
<feature type="domain" description="GST C-terminal" evidence="4">
    <location>
        <begin position="208"/>
        <end position="352"/>
    </location>
</feature>